<protein>
    <submittedName>
        <fullName evidence="2">Uncharacterized protein</fullName>
    </submittedName>
</protein>
<sequence>MVPLLLFFLATVMQLAENPPSYSIRC</sequence>
<accession>A0A0A9GYZ0</accession>
<proteinExistence type="predicted"/>
<reference evidence="2" key="2">
    <citation type="journal article" date="2015" name="Data Brief">
        <title>Shoot transcriptome of the giant reed, Arundo donax.</title>
        <authorList>
            <person name="Barrero R.A."/>
            <person name="Guerrero F.D."/>
            <person name="Moolhuijzen P."/>
            <person name="Goolsby J.A."/>
            <person name="Tidwell J."/>
            <person name="Bellgard S.E."/>
            <person name="Bellgard M.I."/>
        </authorList>
    </citation>
    <scope>NUCLEOTIDE SEQUENCE</scope>
    <source>
        <tissue evidence="2">Shoot tissue taken approximately 20 cm above the soil surface</tissue>
    </source>
</reference>
<dbReference type="AlphaFoldDB" id="A0A0A9GYZ0"/>
<evidence type="ECO:0000256" key="1">
    <source>
        <dbReference type="SAM" id="SignalP"/>
    </source>
</evidence>
<keyword evidence="1" id="KW-0732">Signal</keyword>
<reference evidence="2" key="1">
    <citation type="submission" date="2014-09" db="EMBL/GenBank/DDBJ databases">
        <authorList>
            <person name="Magalhaes I.L.F."/>
            <person name="Oliveira U."/>
            <person name="Santos F.R."/>
            <person name="Vidigal T.H.D.A."/>
            <person name="Brescovit A.D."/>
            <person name="Santos A.J."/>
        </authorList>
    </citation>
    <scope>NUCLEOTIDE SEQUENCE</scope>
    <source>
        <tissue evidence="2">Shoot tissue taken approximately 20 cm above the soil surface</tissue>
    </source>
</reference>
<dbReference type="EMBL" id="GBRH01170085">
    <property type="protein sequence ID" value="JAE27811.1"/>
    <property type="molecule type" value="Transcribed_RNA"/>
</dbReference>
<organism evidence="2">
    <name type="scientific">Arundo donax</name>
    <name type="common">Giant reed</name>
    <name type="synonym">Donax arundinaceus</name>
    <dbReference type="NCBI Taxonomy" id="35708"/>
    <lineage>
        <taxon>Eukaryota</taxon>
        <taxon>Viridiplantae</taxon>
        <taxon>Streptophyta</taxon>
        <taxon>Embryophyta</taxon>
        <taxon>Tracheophyta</taxon>
        <taxon>Spermatophyta</taxon>
        <taxon>Magnoliopsida</taxon>
        <taxon>Liliopsida</taxon>
        <taxon>Poales</taxon>
        <taxon>Poaceae</taxon>
        <taxon>PACMAD clade</taxon>
        <taxon>Arundinoideae</taxon>
        <taxon>Arundineae</taxon>
        <taxon>Arundo</taxon>
    </lineage>
</organism>
<feature type="signal peptide" evidence="1">
    <location>
        <begin position="1"/>
        <end position="16"/>
    </location>
</feature>
<evidence type="ECO:0000313" key="2">
    <source>
        <dbReference type="EMBL" id="JAE27811.1"/>
    </source>
</evidence>
<name>A0A0A9GYZ0_ARUDO</name>
<feature type="chain" id="PRO_5005169070" evidence="1">
    <location>
        <begin position="17"/>
        <end position="26"/>
    </location>
</feature>